<dbReference type="InterPro" id="IPR050697">
    <property type="entry name" value="Adenylyl/Guanylyl_Cyclase_3/4"/>
</dbReference>
<dbReference type="RefSeq" id="XP_044564572.1">
    <property type="nucleotide sequence ID" value="XM_044700383.1"/>
</dbReference>
<reference evidence="3 4" key="1">
    <citation type="journal article" date="2019" name="Sci. Rep.">
        <title>Nanopore sequencing improves the draft genome of the human pathogenic amoeba Naegleria fowleri.</title>
        <authorList>
            <person name="Liechti N."/>
            <person name="Schurch N."/>
            <person name="Bruggmann R."/>
            <person name="Wittwer M."/>
        </authorList>
    </citation>
    <scope>NUCLEOTIDE SEQUENCE [LARGE SCALE GENOMIC DNA]</scope>
    <source>
        <strain evidence="3 4">ATCC 30894</strain>
    </source>
</reference>
<dbReference type="VEuPathDB" id="AmoebaDB:NF0025080"/>
<dbReference type="OrthoDB" id="60033at2759"/>
<comment type="caution">
    <text evidence="3">The sequence shown here is derived from an EMBL/GenBank/DDBJ whole genome shotgun (WGS) entry which is preliminary data.</text>
</comment>
<dbReference type="PANTHER" id="PTHR43081:SF1">
    <property type="entry name" value="ADENYLATE CYCLASE, TERMINAL-DIFFERENTIATION SPECIFIC"/>
    <property type="match status" value="1"/>
</dbReference>
<proteinExistence type="predicted"/>
<name>A0A6A5C3J0_NAEFO</name>
<evidence type="ECO:0000259" key="2">
    <source>
        <dbReference type="PROSITE" id="PS50125"/>
    </source>
</evidence>
<dbReference type="Gene3D" id="3.30.450.20">
    <property type="entry name" value="PAS domain"/>
    <property type="match status" value="1"/>
</dbReference>
<dbReference type="CDD" id="cd07302">
    <property type="entry name" value="CHD"/>
    <property type="match status" value="1"/>
</dbReference>
<evidence type="ECO:0000313" key="4">
    <source>
        <dbReference type="Proteomes" id="UP000444721"/>
    </source>
</evidence>
<dbReference type="Proteomes" id="UP000444721">
    <property type="component" value="Unassembled WGS sequence"/>
</dbReference>
<dbReference type="PROSITE" id="PS50125">
    <property type="entry name" value="GUANYLATE_CYCLASE_2"/>
    <property type="match status" value="1"/>
</dbReference>
<organism evidence="3 4">
    <name type="scientific">Naegleria fowleri</name>
    <name type="common">Brain eating amoeba</name>
    <dbReference type="NCBI Taxonomy" id="5763"/>
    <lineage>
        <taxon>Eukaryota</taxon>
        <taxon>Discoba</taxon>
        <taxon>Heterolobosea</taxon>
        <taxon>Tetramitia</taxon>
        <taxon>Eutetramitia</taxon>
        <taxon>Vahlkampfiidae</taxon>
        <taxon>Naegleria</taxon>
    </lineage>
</organism>
<dbReference type="PANTHER" id="PTHR43081">
    <property type="entry name" value="ADENYLATE CYCLASE, TERMINAL-DIFFERENTIATION SPECIFIC-RELATED"/>
    <property type="match status" value="1"/>
</dbReference>
<protein>
    <recommendedName>
        <fullName evidence="2">Guanylate cyclase domain-containing protein</fullName>
    </recommendedName>
</protein>
<dbReference type="InterPro" id="IPR029787">
    <property type="entry name" value="Nucleotide_cyclase"/>
</dbReference>
<dbReference type="VEuPathDB" id="AmoebaDB:NfTy_049970"/>
<dbReference type="EMBL" id="VFQX01000022">
    <property type="protein sequence ID" value="KAF0979859.1"/>
    <property type="molecule type" value="Genomic_DNA"/>
</dbReference>
<dbReference type="AlphaFoldDB" id="A0A6A5C3J0"/>
<keyword evidence="1" id="KW-0472">Membrane</keyword>
<dbReference type="Pfam" id="PF00211">
    <property type="entry name" value="Guanylate_cyc"/>
    <property type="match status" value="1"/>
</dbReference>
<keyword evidence="1" id="KW-0812">Transmembrane</keyword>
<dbReference type="OMA" id="AMIMLER"/>
<keyword evidence="1" id="KW-1133">Transmembrane helix</keyword>
<dbReference type="SUPFAM" id="SSF55073">
    <property type="entry name" value="Nucleotide cyclase"/>
    <property type="match status" value="1"/>
</dbReference>
<dbReference type="VEuPathDB" id="AmoebaDB:FDP41_001012"/>
<feature type="domain" description="Guanylate cyclase" evidence="2">
    <location>
        <begin position="252"/>
        <end position="384"/>
    </location>
</feature>
<keyword evidence="4" id="KW-1185">Reference proteome</keyword>
<sequence length="517" mass="58988">MLNSTTLDYVITTDLTVEDINIYLRSITISPNSRIYLISSLTSEMVACSSENEILYIFNRDYPHKLERKTLSESNITDVALVGKQLFNKYGSNLKGVKNTEVNKYTVRDNTYLVLMNEVEDTHNLNWKIVIMMSVDDFMDPVTKFRNITLIVDGIVLVLSLFVAVLVSITITTPLHRLGYDMQEIAQLNETEPRKKQPIVFHEVKKLQHHFEKMAHAVQAFMKYVPKEIVKGFVVEENQAYFELGVSQKHIGILFSDIKNFTTICESSDPRSLISMLGKYFEITSGVVYSNMGVLDKYIGDSLMALFGAPNTFENYVFHCCNAAYEMQGALTPFNDQLEKEGKPTLYTRVGCSCGNVLIGNIGSSYRYSYTCLGDHVNLASRLEGLNKQYGTNIMVSEACYEIVKTNFLFRILDVVAVKGKTKGVKVFEIVARTCFPGSSRKESLDPKKVEYCEMYNTIIEEYYLKKQFAVAERELSRFLEKFPEDYAAMIMLERCQSYLKYPPPESWNGVHVATEK</sequence>
<evidence type="ECO:0000256" key="1">
    <source>
        <dbReference type="SAM" id="Phobius"/>
    </source>
</evidence>
<dbReference type="SMART" id="SM00044">
    <property type="entry name" value="CYCc"/>
    <property type="match status" value="1"/>
</dbReference>
<feature type="transmembrane region" description="Helical" evidence="1">
    <location>
        <begin position="148"/>
        <end position="171"/>
    </location>
</feature>
<dbReference type="GO" id="GO:0035556">
    <property type="term" value="P:intracellular signal transduction"/>
    <property type="evidence" value="ECO:0007669"/>
    <property type="project" value="InterPro"/>
</dbReference>
<accession>A0A6A5C3J0</accession>
<gene>
    <name evidence="3" type="ORF">FDP41_001012</name>
</gene>
<dbReference type="InterPro" id="IPR001054">
    <property type="entry name" value="A/G_cyclase"/>
</dbReference>
<evidence type="ECO:0000313" key="3">
    <source>
        <dbReference type="EMBL" id="KAF0979859.1"/>
    </source>
</evidence>
<dbReference type="Gene3D" id="3.30.70.1230">
    <property type="entry name" value="Nucleotide cyclase"/>
    <property type="match status" value="1"/>
</dbReference>
<dbReference type="GeneID" id="68108230"/>
<dbReference type="GO" id="GO:0006171">
    <property type="term" value="P:cAMP biosynthetic process"/>
    <property type="evidence" value="ECO:0007669"/>
    <property type="project" value="TreeGrafter"/>
</dbReference>